<evidence type="ECO:0000256" key="1">
    <source>
        <dbReference type="SAM" id="MobiDB-lite"/>
    </source>
</evidence>
<keyword evidence="3" id="KW-1185">Reference proteome</keyword>
<comment type="caution">
    <text evidence="2">The sequence shown here is derived from an EMBL/GenBank/DDBJ whole genome shotgun (WGS) entry which is preliminary data.</text>
</comment>
<dbReference type="AlphaFoldDB" id="A0A2S4UMA9"/>
<feature type="compositionally biased region" description="Polar residues" evidence="1">
    <location>
        <begin position="191"/>
        <end position="207"/>
    </location>
</feature>
<sequence length="247" mass="27750">MQPTRRDEIDDKPPRERMTGNATEIVIGKTERKTAISGIVKKKKNLCVTIVIKIAHRRDRDRDDRRHDKDREREHKPTNDSVADDGVKRRKVIPSELSVVGEESNQPSREKSAPRKEPELNNPTKGDDRDPRDANTDHKSANLPFNDSVYTIWSTCFATAPMSPRTMRTIPTGPAASFPPGHPEHPRSKHSSSSADAINTHNSQNGHPTRKSSGQDHARGIEDSYEPRDAAKAHMRPRRLLATTLVT</sequence>
<accession>A0A2S4UMA9</accession>
<protein>
    <submittedName>
        <fullName evidence="2">Uncharacterized protein</fullName>
    </submittedName>
</protein>
<evidence type="ECO:0000313" key="2">
    <source>
        <dbReference type="EMBL" id="POV98337.1"/>
    </source>
</evidence>
<proteinExistence type="predicted"/>
<feature type="region of interest" description="Disordered" evidence="1">
    <location>
        <begin position="57"/>
        <end position="144"/>
    </location>
</feature>
<feature type="region of interest" description="Disordered" evidence="1">
    <location>
        <begin position="164"/>
        <end position="247"/>
    </location>
</feature>
<dbReference type="Proteomes" id="UP000238274">
    <property type="component" value="Unassembled WGS sequence"/>
</dbReference>
<gene>
    <name evidence="2" type="ORF">PSHT_14080</name>
</gene>
<reference evidence="3" key="3">
    <citation type="journal article" date="2018" name="Mol. Plant Microbe Interact.">
        <title>Genome sequence resources for the wheat stripe rust pathogen (Puccinia striiformis f. sp. tritici) and the barley stripe rust pathogen (Puccinia striiformis f. sp. hordei).</title>
        <authorList>
            <person name="Xia C."/>
            <person name="Wang M."/>
            <person name="Yin C."/>
            <person name="Cornejo O.E."/>
            <person name="Hulbert S.H."/>
            <person name="Chen X."/>
        </authorList>
    </citation>
    <scope>NUCLEOTIDE SEQUENCE [LARGE SCALE GENOMIC DNA]</scope>
    <source>
        <strain evidence="3">93TX-2</strain>
    </source>
</reference>
<reference evidence="3" key="2">
    <citation type="journal article" date="2018" name="BMC Genomics">
        <title>Genomic insights into host adaptation between the wheat stripe rust pathogen (Puccinia striiformis f. sp. tritici) and the barley stripe rust pathogen (Puccinia striiformis f. sp. hordei).</title>
        <authorList>
            <person name="Xia C."/>
            <person name="Wang M."/>
            <person name="Yin C."/>
            <person name="Cornejo O.E."/>
            <person name="Hulbert S.H."/>
            <person name="Chen X."/>
        </authorList>
    </citation>
    <scope>NUCLEOTIDE SEQUENCE [LARGE SCALE GENOMIC DNA]</scope>
    <source>
        <strain evidence="3">93TX-2</strain>
    </source>
</reference>
<evidence type="ECO:0000313" key="3">
    <source>
        <dbReference type="Proteomes" id="UP000238274"/>
    </source>
</evidence>
<reference evidence="2 3" key="1">
    <citation type="submission" date="2017-12" db="EMBL/GenBank/DDBJ databases">
        <title>Gene loss provides genomic basis for host adaptation in cereal stripe rust fungi.</title>
        <authorList>
            <person name="Xia C."/>
        </authorList>
    </citation>
    <scope>NUCLEOTIDE SEQUENCE [LARGE SCALE GENOMIC DNA]</scope>
    <source>
        <strain evidence="2 3">93TX-2</strain>
    </source>
</reference>
<name>A0A2S4UMA9_9BASI</name>
<dbReference type="VEuPathDB" id="FungiDB:PSHT_14080"/>
<dbReference type="EMBL" id="PKSM01000302">
    <property type="protein sequence ID" value="POV98337.1"/>
    <property type="molecule type" value="Genomic_DNA"/>
</dbReference>
<dbReference type="OrthoDB" id="2517228at2759"/>
<feature type="compositionally biased region" description="Basic and acidic residues" evidence="1">
    <location>
        <begin position="1"/>
        <end position="18"/>
    </location>
</feature>
<feature type="region of interest" description="Disordered" evidence="1">
    <location>
        <begin position="1"/>
        <end position="25"/>
    </location>
</feature>
<feature type="compositionally biased region" description="Basic and acidic residues" evidence="1">
    <location>
        <begin position="213"/>
        <end position="232"/>
    </location>
</feature>
<feature type="compositionally biased region" description="Basic and acidic residues" evidence="1">
    <location>
        <begin position="108"/>
        <end position="140"/>
    </location>
</feature>
<organism evidence="2 3">
    <name type="scientific">Puccinia striiformis</name>
    <dbReference type="NCBI Taxonomy" id="27350"/>
    <lineage>
        <taxon>Eukaryota</taxon>
        <taxon>Fungi</taxon>
        <taxon>Dikarya</taxon>
        <taxon>Basidiomycota</taxon>
        <taxon>Pucciniomycotina</taxon>
        <taxon>Pucciniomycetes</taxon>
        <taxon>Pucciniales</taxon>
        <taxon>Pucciniaceae</taxon>
        <taxon>Puccinia</taxon>
    </lineage>
</organism>
<dbReference type="VEuPathDB" id="FungiDB:PSTT_09385"/>
<feature type="compositionally biased region" description="Basic and acidic residues" evidence="1">
    <location>
        <begin position="58"/>
        <end position="78"/>
    </location>
</feature>